<organism evidence="1 3">
    <name type="scientific">Limosilactobacillus albertensis</name>
    <dbReference type="NCBI Taxonomy" id="2759752"/>
    <lineage>
        <taxon>Bacteria</taxon>
        <taxon>Bacillati</taxon>
        <taxon>Bacillota</taxon>
        <taxon>Bacilli</taxon>
        <taxon>Lactobacillales</taxon>
        <taxon>Lactobacillaceae</taxon>
        <taxon>Limosilactobacillus</taxon>
    </lineage>
</organism>
<keyword evidence="3" id="KW-1185">Reference proteome</keyword>
<dbReference type="GO" id="GO:0006355">
    <property type="term" value="P:regulation of DNA-templated transcription"/>
    <property type="evidence" value="ECO:0007669"/>
    <property type="project" value="InterPro"/>
</dbReference>
<dbReference type="AlphaFoldDB" id="A0A7W3Y974"/>
<reference evidence="3 4" key="1">
    <citation type="submission" date="2020-07" db="EMBL/GenBank/DDBJ databases">
        <title>Description of Limosilactobacillus balticus sp. nov., Limosilactobacillus agrestis sp. nov., Limosilactobacillus albertensis sp. nov., Limosilactobacillus rudii sp. nov., Limosilactobacillus fastidiosus sp. nov., five novel Limosilactobacillus species isolated from the vertebrate gastrointestinal tract, and proposal of 6 subspecies of Limosilactobacillus reuteri adapted to the gastrointestinal tract of specific vertebrate hosts.</title>
        <authorList>
            <person name="Li F."/>
            <person name="Cheng C."/>
            <person name="Zheng J."/>
            <person name="Quevedo R.M."/>
            <person name="Li J."/>
            <person name="Roos S."/>
            <person name="Gaenzle M.G."/>
            <person name="Walter J."/>
        </authorList>
    </citation>
    <scope>NUCLEOTIDE SEQUENCE [LARGE SCALE GENOMIC DNA]</scope>
    <source>
        <strain evidence="2 4">Lr3000</strain>
        <strain evidence="1 3">RRLNB_1_1</strain>
    </source>
</reference>
<dbReference type="InterPro" id="IPR009366">
    <property type="entry name" value="Protein_Veg"/>
</dbReference>
<gene>
    <name evidence="1" type="ORF">H5S40_09685</name>
    <name evidence="2" type="ORF">H5S41_04660</name>
</gene>
<dbReference type="RefSeq" id="WP_182598852.1">
    <property type="nucleotide sequence ID" value="NZ_JACIVC010000068.1"/>
</dbReference>
<dbReference type="PANTHER" id="PTHR40026:SF1">
    <property type="entry name" value="PROTEIN VEG"/>
    <property type="match status" value="1"/>
</dbReference>
<evidence type="ECO:0000313" key="4">
    <source>
        <dbReference type="Proteomes" id="UP000547628"/>
    </source>
</evidence>
<sequence length="81" mass="9225">MPDSIVEIKKKLDERIGEHVLVKAQAGRKRITTHHGILSKTYPAVFVVHLNDDQGMLDRVSYSYTDLLTRNISIAFDEEAE</sequence>
<evidence type="ECO:0000313" key="3">
    <source>
        <dbReference type="Proteomes" id="UP000518316"/>
    </source>
</evidence>
<dbReference type="PANTHER" id="PTHR40026">
    <property type="entry name" value="PROTEIN VEG"/>
    <property type="match status" value="1"/>
</dbReference>
<dbReference type="Proteomes" id="UP000518316">
    <property type="component" value="Unassembled WGS sequence"/>
</dbReference>
<evidence type="ECO:0000313" key="2">
    <source>
        <dbReference type="EMBL" id="MBB1123253.1"/>
    </source>
</evidence>
<dbReference type="Proteomes" id="UP000547628">
    <property type="component" value="Unassembled WGS sequence"/>
</dbReference>
<comment type="caution">
    <text evidence="1">The sequence shown here is derived from an EMBL/GenBank/DDBJ whole genome shotgun (WGS) entry which is preliminary data.</text>
</comment>
<dbReference type="EMBL" id="JACIVD010000060">
    <property type="protein sequence ID" value="MBB1123253.1"/>
    <property type="molecule type" value="Genomic_DNA"/>
</dbReference>
<accession>A0A7W3Y974</accession>
<dbReference type="PIRSF" id="PIRSF037257">
    <property type="entry name" value="DUF1021"/>
    <property type="match status" value="1"/>
</dbReference>
<name>A0A7W3Y974_9LACO</name>
<dbReference type="Gene3D" id="2.30.30.100">
    <property type="match status" value="1"/>
</dbReference>
<evidence type="ECO:0000313" key="1">
    <source>
        <dbReference type="EMBL" id="MBB1070421.1"/>
    </source>
</evidence>
<proteinExistence type="predicted"/>
<dbReference type="EMBL" id="JACIVC010000068">
    <property type="protein sequence ID" value="MBB1070421.1"/>
    <property type="molecule type" value="Genomic_DNA"/>
</dbReference>
<protein>
    <submittedName>
        <fullName evidence="1">Veg family protein</fullName>
    </submittedName>
</protein>
<dbReference type="Pfam" id="PF06257">
    <property type="entry name" value="VEG"/>
    <property type="match status" value="1"/>
</dbReference>